<evidence type="ECO:0000313" key="2">
    <source>
        <dbReference type="EMBL" id="KAH0918733.1"/>
    </source>
</evidence>
<evidence type="ECO:0000313" key="3">
    <source>
        <dbReference type="Proteomes" id="UP000824890"/>
    </source>
</evidence>
<feature type="region of interest" description="Disordered" evidence="1">
    <location>
        <begin position="59"/>
        <end position="205"/>
    </location>
</feature>
<protein>
    <submittedName>
        <fullName evidence="2">Uncharacterized protein</fullName>
    </submittedName>
</protein>
<feature type="region of interest" description="Disordered" evidence="1">
    <location>
        <begin position="1"/>
        <end position="34"/>
    </location>
</feature>
<evidence type="ECO:0000256" key="1">
    <source>
        <dbReference type="SAM" id="MobiDB-lite"/>
    </source>
</evidence>
<feature type="region of interest" description="Disordered" evidence="1">
    <location>
        <begin position="312"/>
        <end position="368"/>
    </location>
</feature>
<feature type="region of interest" description="Disordered" evidence="1">
    <location>
        <begin position="245"/>
        <end position="277"/>
    </location>
</feature>
<feature type="compositionally biased region" description="Basic and acidic residues" evidence="1">
    <location>
        <begin position="92"/>
        <end position="102"/>
    </location>
</feature>
<accession>A0ABQ8CNW1</accession>
<reference evidence="2 3" key="1">
    <citation type="submission" date="2021-05" db="EMBL/GenBank/DDBJ databases">
        <title>Genome Assembly of Synthetic Allotetraploid Brassica napus Reveals Homoeologous Exchanges between Subgenomes.</title>
        <authorList>
            <person name="Davis J.T."/>
        </authorList>
    </citation>
    <scope>NUCLEOTIDE SEQUENCE [LARGE SCALE GENOMIC DNA]</scope>
    <source>
        <strain evidence="3">cv. Da-Ae</strain>
        <tissue evidence="2">Seedling</tissue>
    </source>
</reference>
<name>A0ABQ8CNW1_BRANA</name>
<feature type="compositionally biased region" description="Basic and acidic residues" evidence="1">
    <location>
        <begin position="116"/>
        <end position="128"/>
    </location>
</feature>
<keyword evidence="3" id="KW-1185">Reference proteome</keyword>
<dbReference type="Proteomes" id="UP000824890">
    <property type="component" value="Unassembled WGS sequence"/>
</dbReference>
<sequence>MAHRLSRGDKGKWISQDPRPVRRPPVRIPDSNNNALIEEHKLTLIGRVTNPAIQKTGALAPGRVSETSQEWKKDERRGGTWRCASNSNYDYGVRREAQRHENAYPPLSRNHGSRPSARERLSFSRESDVGSGRGNFSKSVASIPRNEWRPVSGGQRSTTPAKTTPSLVSHTPPPCPQREAISNPAFSSGARQRSGEGSLLSQERRPALERLSLPSERVPLLQDGVANSASGRLQEVEIQYLEDTLTNHPSGGSNKASTSKHQGTPLAMHQGGSLDRSPIRTLSEDRIHVSLRLGPMVDSPLAREDLAQEIFKEPSGDLPVMGAPTGKGKASKPLETKKRTLRSSVQVASVKKRRVTKTQNSPRRKPTT</sequence>
<dbReference type="EMBL" id="JAGKQM010000007">
    <property type="protein sequence ID" value="KAH0918733.1"/>
    <property type="molecule type" value="Genomic_DNA"/>
</dbReference>
<comment type="caution">
    <text evidence="2">The sequence shown here is derived from an EMBL/GenBank/DDBJ whole genome shotgun (WGS) entry which is preliminary data.</text>
</comment>
<feature type="compositionally biased region" description="Basic residues" evidence="1">
    <location>
        <begin position="350"/>
        <end position="368"/>
    </location>
</feature>
<proteinExistence type="predicted"/>
<feature type="non-terminal residue" evidence="2">
    <location>
        <position position="368"/>
    </location>
</feature>
<feature type="compositionally biased region" description="Polar residues" evidence="1">
    <location>
        <begin position="154"/>
        <end position="169"/>
    </location>
</feature>
<organism evidence="2 3">
    <name type="scientific">Brassica napus</name>
    <name type="common">Rape</name>
    <dbReference type="NCBI Taxonomy" id="3708"/>
    <lineage>
        <taxon>Eukaryota</taxon>
        <taxon>Viridiplantae</taxon>
        <taxon>Streptophyta</taxon>
        <taxon>Embryophyta</taxon>
        <taxon>Tracheophyta</taxon>
        <taxon>Spermatophyta</taxon>
        <taxon>Magnoliopsida</taxon>
        <taxon>eudicotyledons</taxon>
        <taxon>Gunneridae</taxon>
        <taxon>Pentapetalae</taxon>
        <taxon>rosids</taxon>
        <taxon>malvids</taxon>
        <taxon>Brassicales</taxon>
        <taxon>Brassicaceae</taxon>
        <taxon>Brassiceae</taxon>
        <taxon>Brassica</taxon>
    </lineage>
</organism>
<feature type="compositionally biased region" description="Basic and acidic residues" evidence="1">
    <location>
        <begin position="1"/>
        <end position="12"/>
    </location>
</feature>
<feature type="compositionally biased region" description="Basic and acidic residues" evidence="1">
    <location>
        <begin position="69"/>
        <end position="78"/>
    </location>
</feature>
<gene>
    <name evidence="2" type="ORF">HID58_026393</name>
</gene>
<feature type="compositionally biased region" description="Polar residues" evidence="1">
    <location>
        <begin position="245"/>
        <end position="262"/>
    </location>
</feature>